<evidence type="ECO:0000313" key="1">
    <source>
        <dbReference type="EMBL" id="MBC5998248.1"/>
    </source>
</evidence>
<dbReference type="Proteomes" id="UP000609849">
    <property type="component" value="Unassembled WGS sequence"/>
</dbReference>
<gene>
    <name evidence="1" type="ORF">H8923_15955</name>
</gene>
<sequence length="136" mass="15730">MDVKINISTIQYDEHSKIDTINISTIGTLHKKNNDVYLMYKENHEGVEVTTSMKISEKEITIKRFGGSNSTMVFEQGKTHTTKYRTPYGLFNIETYTRYLDINVDDSKPIKIDLDYDIKVNDIFNGRNKIGINVEI</sequence>
<dbReference type="InterPro" id="IPR015231">
    <property type="entry name" value="DUF1934"/>
</dbReference>
<evidence type="ECO:0000313" key="2">
    <source>
        <dbReference type="Proteomes" id="UP000609849"/>
    </source>
</evidence>
<organism evidence="1 2">
    <name type="scientific">Romboutsia faecis</name>
    <dbReference type="NCBI Taxonomy" id="2764597"/>
    <lineage>
        <taxon>Bacteria</taxon>
        <taxon>Bacillati</taxon>
        <taxon>Bacillota</taxon>
        <taxon>Clostridia</taxon>
        <taxon>Peptostreptococcales</taxon>
        <taxon>Peptostreptococcaceae</taxon>
        <taxon>Romboutsia</taxon>
    </lineage>
</organism>
<reference evidence="1 2" key="1">
    <citation type="submission" date="2020-08" db="EMBL/GenBank/DDBJ databases">
        <authorList>
            <person name="Liu C."/>
            <person name="Sun Q."/>
        </authorList>
    </citation>
    <scope>NUCLEOTIDE SEQUENCE [LARGE SCALE GENOMIC DNA]</scope>
    <source>
        <strain evidence="1 2">NSJ-18</strain>
    </source>
</reference>
<protein>
    <submittedName>
        <fullName evidence="1">DUF1934 domain-containing protein</fullName>
    </submittedName>
</protein>
<dbReference type="InterPro" id="IPR012674">
    <property type="entry name" value="Calycin"/>
</dbReference>
<dbReference type="SUPFAM" id="SSF50814">
    <property type="entry name" value="Lipocalins"/>
    <property type="match status" value="1"/>
</dbReference>
<proteinExistence type="predicted"/>
<dbReference type="Pfam" id="PF09148">
    <property type="entry name" value="DUF1934"/>
    <property type="match status" value="1"/>
</dbReference>
<dbReference type="RefSeq" id="WP_153972850.1">
    <property type="nucleotide sequence ID" value="NZ_JACRWE010000012.1"/>
</dbReference>
<dbReference type="EMBL" id="JACRWE010000012">
    <property type="protein sequence ID" value="MBC5998248.1"/>
    <property type="molecule type" value="Genomic_DNA"/>
</dbReference>
<dbReference type="Gene3D" id="2.40.128.20">
    <property type="match status" value="1"/>
</dbReference>
<keyword evidence="2" id="KW-1185">Reference proteome</keyword>
<comment type="caution">
    <text evidence="1">The sequence shown here is derived from an EMBL/GenBank/DDBJ whole genome shotgun (WGS) entry which is preliminary data.</text>
</comment>
<name>A0ABR7JTL2_9FIRM</name>
<accession>A0ABR7JTL2</accession>